<reference evidence="2 3" key="1">
    <citation type="submission" date="2021-03" db="EMBL/GenBank/DDBJ databases">
        <title>Genomic Encyclopedia of Type Strains, Phase IV (KMG-IV): sequencing the most valuable type-strain genomes for metagenomic binning, comparative biology and taxonomic classification.</title>
        <authorList>
            <person name="Goeker M."/>
        </authorList>
    </citation>
    <scope>NUCLEOTIDE SEQUENCE [LARGE SCALE GENOMIC DNA]</scope>
    <source>
        <strain evidence="2 3">DSM 25790</strain>
    </source>
</reference>
<sequence length="168" mass="19347">MTEKNNEQDYQKSPISVLGKALINGFFGGIFWSIIGVVMYYFNFAEVAPKTFLLRSWTKAQWTTGWLGEVVSIFMVGVLSILVAVIYYGLFKKINSMWIGVVYGLIVWGIVFYILEPIFSTVPELTEFNQDTIVSTICLFILYGLFIGYSISFDYYEMLIRLQQKKKT</sequence>
<keyword evidence="1" id="KW-0472">Membrane</keyword>
<protein>
    <submittedName>
        <fullName evidence="2">Membrane protein YagU involved in acid resistance</fullName>
    </submittedName>
</protein>
<feature type="transmembrane region" description="Helical" evidence="1">
    <location>
        <begin position="21"/>
        <end position="42"/>
    </location>
</feature>
<keyword evidence="3" id="KW-1185">Reference proteome</keyword>
<accession>A0ABS4S600</accession>
<name>A0ABS4S600_9BACI</name>
<evidence type="ECO:0000313" key="2">
    <source>
        <dbReference type="EMBL" id="MBP2256486.1"/>
    </source>
</evidence>
<gene>
    <name evidence="2" type="ORF">J2Z81_000419</name>
</gene>
<keyword evidence="1" id="KW-0812">Transmembrane</keyword>
<dbReference type="Proteomes" id="UP001519294">
    <property type="component" value="Unassembled WGS sequence"/>
</dbReference>
<evidence type="ECO:0000313" key="3">
    <source>
        <dbReference type="Proteomes" id="UP001519294"/>
    </source>
</evidence>
<evidence type="ECO:0000256" key="1">
    <source>
        <dbReference type="SAM" id="Phobius"/>
    </source>
</evidence>
<dbReference type="InterPro" id="IPR024563">
    <property type="entry name" value="YqhR"/>
</dbReference>
<proteinExistence type="predicted"/>
<feature type="transmembrane region" description="Helical" evidence="1">
    <location>
        <begin position="62"/>
        <end position="90"/>
    </location>
</feature>
<keyword evidence="1" id="KW-1133">Transmembrane helix</keyword>
<organism evidence="2 3">
    <name type="scientific">Virgibacillus alimentarius</name>
    <dbReference type="NCBI Taxonomy" id="698769"/>
    <lineage>
        <taxon>Bacteria</taxon>
        <taxon>Bacillati</taxon>
        <taxon>Bacillota</taxon>
        <taxon>Bacilli</taxon>
        <taxon>Bacillales</taxon>
        <taxon>Bacillaceae</taxon>
        <taxon>Virgibacillus</taxon>
    </lineage>
</organism>
<dbReference type="Pfam" id="PF11085">
    <property type="entry name" value="YqhR"/>
    <property type="match status" value="1"/>
</dbReference>
<feature type="transmembrane region" description="Helical" evidence="1">
    <location>
        <begin position="134"/>
        <end position="156"/>
    </location>
</feature>
<dbReference type="EMBL" id="JAGIKX010000002">
    <property type="protein sequence ID" value="MBP2256486.1"/>
    <property type="molecule type" value="Genomic_DNA"/>
</dbReference>
<feature type="transmembrane region" description="Helical" evidence="1">
    <location>
        <begin position="97"/>
        <end position="114"/>
    </location>
</feature>
<comment type="caution">
    <text evidence="2">The sequence shown here is derived from an EMBL/GenBank/DDBJ whole genome shotgun (WGS) entry which is preliminary data.</text>
</comment>